<evidence type="ECO:0000313" key="3">
    <source>
        <dbReference type="Proteomes" id="UP000298050"/>
    </source>
</evidence>
<feature type="signal peptide" evidence="1">
    <location>
        <begin position="1"/>
        <end position="25"/>
    </location>
</feature>
<evidence type="ECO:0000256" key="1">
    <source>
        <dbReference type="SAM" id="SignalP"/>
    </source>
</evidence>
<name>A0A4Z0M5M1_9GAMM</name>
<dbReference type="InterPro" id="IPR010281">
    <property type="entry name" value="DUF885"/>
</dbReference>
<keyword evidence="1" id="KW-0732">Signal</keyword>
<dbReference type="RefSeq" id="WP_135441727.1">
    <property type="nucleotide sequence ID" value="NZ_SRLE01000005.1"/>
</dbReference>
<dbReference type="OrthoDB" id="9769898at2"/>
<dbReference type="AlphaFoldDB" id="A0A4Z0M5M1"/>
<accession>A0A4Z0M5M1</accession>
<organism evidence="2 3">
    <name type="scientific">Mangrovimicrobium sediminis</name>
    <dbReference type="NCBI Taxonomy" id="2562682"/>
    <lineage>
        <taxon>Bacteria</taxon>
        <taxon>Pseudomonadati</taxon>
        <taxon>Pseudomonadota</taxon>
        <taxon>Gammaproteobacteria</taxon>
        <taxon>Cellvibrionales</taxon>
        <taxon>Halieaceae</taxon>
        <taxon>Mangrovimicrobium</taxon>
    </lineage>
</organism>
<feature type="chain" id="PRO_5021232444" evidence="1">
    <location>
        <begin position="26"/>
        <end position="620"/>
    </location>
</feature>
<dbReference type="Pfam" id="PF05960">
    <property type="entry name" value="DUF885"/>
    <property type="match status" value="1"/>
</dbReference>
<evidence type="ECO:0000313" key="2">
    <source>
        <dbReference type="EMBL" id="TGD74707.1"/>
    </source>
</evidence>
<dbReference type="Proteomes" id="UP000298050">
    <property type="component" value="Unassembled WGS sequence"/>
</dbReference>
<sequence length="620" mass="70261">MEHVKRTITAVCVAFLAAWASLAGAAGETERLNQWLDAQYETELRFNPLTLTYYGRKELYDQVDDFSVAADLRRIDWLEASAAQMQAQFDYDALSRPGRISYDFWLFRARSEASKRPFINHTYVLDQYTALHTYPVQYLTSYHAVDTPQDMRDYIARVSRFAPALDQLLERARDAALAGIRPPRFAYDYVVSQSREIITGYPFDDGEEPSALWQDGTAKIDALVAAGALAEPAAASLRAALRTALVDDLQPAYRRLIAWELADRERASEAARGVSALPDGPAFYQRQLAYYTHSSMSAREVHELGLREVERIKEEMEAIRRELGFAGSLQDLFREVRESPSFYYPDTDAGRDAYLAQTRDYLEQLERRLPEYFGLLPRSRLVVKRVEPYRERDGGAQFYQGGTSDGSRPGVYYVHLSDMRALNRTDMETTTYHEGNPGHHMQLSIARELTGLPEFRAHEGYSAFQEGWALYAEYLAWEMGAFEDPYNDFGRLVAEIWRAIRLVVDSGMHALGWSEERAVQYMLENSAIPETAVRSEIQRYLVSPGQATSYKSGMLRIQALRHQAQVQLGSAFDIRGFHDAVLGEGSLPLPILERVVNEWVESQSAQLSAAPVEASQPPGE</sequence>
<comment type="caution">
    <text evidence="2">The sequence shown here is derived from an EMBL/GenBank/DDBJ whole genome shotgun (WGS) entry which is preliminary data.</text>
</comment>
<dbReference type="EMBL" id="SRLE01000005">
    <property type="protein sequence ID" value="TGD74707.1"/>
    <property type="molecule type" value="Genomic_DNA"/>
</dbReference>
<protein>
    <submittedName>
        <fullName evidence="2">DUF885 domain-containing protein</fullName>
    </submittedName>
</protein>
<dbReference type="PANTHER" id="PTHR33361:SF16">
    <property type="entry name" value="DUF885 DOMAIN-CONTAINING PROTEIN"/>
    <property type="match status" value="1"/>
</dbReference>
<gene>
    <name evidence="2" type="ORF">E4634_05770</name>
</gene>
<reference evidence="2 3" key="1">
    <citation type="submission" date="2019-04" db="EMBL/GenBank/DDBJ databases">
        <title>Taxonomy of novel Haliea sp. from mangrove soil of West Coast of India.</title>
        <authorList>
            <person name="Verma A."/>
            <person name="Kumar P."/>
            <person name="Krishnamurthi S."/>
        </authorList>
    </citation>
    <scope>NUCLEOTIDE SEQUENCE [LARGE SCALE GENOMIC DNA]</scope>
    <source>
        <strain evidence="2 3">SAOS-164</strain>
    </source>
</reference>
<proteinExistence type="predicted"/>
<dbReference type="PANTHER" id="PTHR33361">
    <property type="entry name" value="GLR0591 PROTEIN"/>
    <property type="match status" value="1"/>
</dbReference>
<keyword evidence="3" id="KW-1185">Reference proteome</keyword>